<feature type="non-terminal residue" evidence="2">
    <location>
        <position position="104"/>
    </location>
</feature>
<feature type="region of interest" description="Disordered" evidence="1">
    <location>
        <begin position="1"/>
        <end position="104"/>
    </location>
</feature>
<keyword evidence="3" id="KW-1185">Reference proteome</keyword>
<comment type="caution">
    <text evidence="2">The sequence shown here is derived from an EMBL/GenBank/DDBJ whole genome shotgun (WGS) entry which is preliminary data.</text>
</comment>
<reference evidence="2" key="1">
    <citation type="journal article" date="2022" name="bioRxiv">
        <title>Sequencing and chromosome-scale assembly of the giantPleurodeles waltlgenome.</title>
        <authorList>
            <person name="Brown T."/>
            <person name="Elewa A."/>
            <person name="Iarovenko S."/>
            <person name="Subramanian E."/>
            <person name="Araus A.J."/>
            <person name="Petzold A."/>
            <person name="Susuki M."/>
            <person name="Suzuki K.-i.T."/>
            <person name="Hayashi T."/>
            <person name="Toyoda A."/>
            <person name="Oliveira C."/>
            <person name="Osipova E."/>
            <person name="Leigh N.D."/>
            <person name="Simon A."/>
            <person name="Yun M.H."/>
        </authorList>
    </citation>
    <scope>NUCLEOTIDE SEQUENCE</scope>
    <source>
        <strain evidence="2">20211129_DDA</strain>
        <tissue evidence="2">Liver</tissue>
    </source>
</reference>
<protein>
    <submittedName>
        <fullName evidence="2">Uncharacterized protein</fullName>
    </submittedName>
</protein>
<dbReference type="Proteomes" id="UP001066276">
    <property type="component" value="Chromosome 5"/>
</dbReference>
<proteinExistence type="predicted"/>
<name>A0AAV7S446_PLEWA</name>
<accession>A0AAV7S446</accession>
<evidence type="ECO:0000313" key="2">
    <source>
        <dbReference type="EMBL" id="KAJ1159264.1"/>
    </source>
</evidence>
<dbReference type="AlphaFoldDB" id="A0AAV7S446"/>
<evidence type="ECO:0000256" key="1">
    <source>
        <dbReference type="SAM" id="MobiDB-lite"/>
    </source>
</evidence>
<dbReference type="EMBL" id="JANPWB010000009">
    <property type="protein sequence ID" value="KAJ1159264.1"/>
    <property type="molecule type" value="Genomic_DNA"/>
</dbReference>
<gene>
    <name evidence="2" type="ORF">NDU88_011931</name>
</gene>
<sequence>MDFAGPRRLYQHPPPLRTPTVTGPSSRALPLLSRDSPGGQAGTGGTEAARIDEHVHVTSVSRDGVEGYSAADPPPRGGSSREARSPCRLELGSGDGKALPLYTR</sequence>
<organism evidence="2 3">
    <name type="scientific">Pleurodeles waltl</name>
    <name type="common">Iberian ribbed newt</name>
    <dbReference type="NCBI Taxonomy" id="8319"/>
    <lineage>
        <taxon>Eukaryota</taxon>
        <taxon>Metazoa</taxon>
        <taxon>Chordata</taxon>
        <taxon>Craniata</taxon>
        <taxon>Vertebrata</taxon>
        <taxon>Euteleostomi</taxon>
        <taxon>Amphibia</taxon>
        <taxon>Batrachia</taxon>
        <taxon>Caudata</taxon>
        <taxon>Salamandroidea</taxon>
        <taxon>Salamandridae</taxon>
        <taxon>Pleurodelinae</taxon>
        <taxon>Pleurodeles</taxon>
    </lineage>
</organism>
<evidence type="ECO:0000313" key="3">
    <source>
        <dbReference type="Proteomes" id="UP001066276"/>
    </source>
</evidence>